<dbReference type="PANTHER" id="PTHR12475:SF4">
    <property type="entry name" value="PROTEIN THEM6"/>
    <property type="match status" value="1"/>
</dbReference>
<keyword evidence="3" id="KW-1185">Reference proteome</keyword>
<dbReference type="RefSeq" id="XP_035349110.1">
    <property type="nucleotide sequence ID" value="XM_035493217.1"/>
</dbReference>
<dbReference type="SUPFAM" id="SSF54637">
    <property type="entry name" value="Thioesterase/thiol ester dehydrase-isomerase"/>
    <property type="match status" value="1"/>
</dbReference>
<gene>
    <name evidence="2" type="ORF">TRUGW13939_10104</name>
</gene>
<evidence type="ECO:0000313" key="2">
    <source>
        <dbReference type="EMBL" id="QKX62936.1"/>
    </source>
</evidence>
<sequence length="183" mass="20741">MCSLFKHVLSQSSLVDQPKRRKTPLLMALGGTSCIFKREIKPLQKFEIWSRVLSWDDKWVYVVSYFVSVNKSMGKQTPSAKNENPGDSPPNSRVLASCIARYVFKDRRLTVRPESILQECGLLPDSDLKETKEDHSGTQWSGAKFDKERLKGLQIASKFTELEALPTMFDSSDEAVMGSYIDL</sequence>
<proteinExistence type="inferred from homology"/>
<dbReference type="EMBL" id="CP055902">
    <property type="protein sequence ID" value="QKX62936.1"/>
    <property type="molecule type" value="Genomic_DNA"/>
</dbReference>
<dbReference type="KEGG" id="trg:TRUGW13939_10104"/>
<dbReference type="Pfam" id="PF13279">
    <property type="entry name" value="4HBT_2"/>
    <property type="match status" value="1"/>
</dbReference>
<dbReference type="GeneID" id="55997585"/>
<dbReference type="Proteomes" id="UP000509510">
    <property type="component" value="Chromosome V"/>
</dbReference>
<dbReference type="InterPro" id="IPR029069">
    <property type="entry name" value="HotDog_dom_sf"/>
</dbReference>
<comment type="similarity">
    <text evidence="1">Belongs to the lcsJ thioesterase family.</text>
</comment>
<organism evidence="2 3">
    <name type="scientific">Talaromyces rugulosus</name>
    <name type="common">Penicillium rugulosum</name>
    <dbReference type="NCBI Taxonomy" id="121627"/>
    <lineage>
        <taxon>Eukaryota</taxon>
        <taxon>Fungi</taxon>
        <taxon>Dikarya</taxon>
        <taxon>Ascomycota</taxon>
        <taxon>Pezizomycotina</taxon>
        <taxon>Eurotiomycetes</taxon>
        <taxon>Eurotiomycetidae</taxon>
        <taxon>Eurotiales</taxon>
        <taxon>Trichocomaceae</taxon>
        <taxon>Talaromyces</taxon>
        <taxon>Talaromyces sect. Islandici</taxon>
    </lineage>
</organism>
<dbReference type="InterPro" id="IPR051490">
    <property type="entry name" value="THEM6_lcsJ_thioesterase"/>
</dbReference>
<evidence type="ECO:0000256" key="1">
    <source>
        <dbReference type="ARBA" id="ARBA00038476"/>
    </source>
</evidence>
<dbReference type="PANTHER" id="PTHR12475">
    <property type="match status" value="1"/>
</dbReference>
<protein>
    <submittedName>
        <fullName evidence="2">Uncharacterized protein</fullName>
    </submittedName>
</protein>
<dbReference type="PROSITE" id="PS51257">
    <property type="entry name" value="PROKAR_LIPOPROTEIN"/>
    <property type="match status" value="1"/>
</dbReference>
<reference evidence="3" key="1">
    <citation type="submission" date="2020-06" db="EMBL/GenBank/DDBJ databases">
        <title>A chromosome-scale genome assembly of Talaromyces rugulosus W13939.</title>
        <authorList>
            <person name="Wang B."/>
            <person name="Guo L."/>
            <person name="Ye K."/>
            <person name="Wang L."/>
        </authorList>
    </citation>
    <scope>NUCLEOTIDE SEQUENCE [LARGE SCALE GENOMIC DNA]</scope>
    <source>
        <strain evidence="3">W13939</strain>
    </source>
</reference>
<dbReference type="AlphaFoldDB" id="A0A7H8R9F9"/>
<evidence type="ECO:0000313" key="3">
    <source>
        <dbReference type="Proteomes" id="UP000509510"/>
    </source>
</evidence>
<accession>A0A7H8R9F9</accession>
<name>A0A7H8R9F9_TALRU</name>
<dbReference type="OrthoDB" id="265761at2759"/>